<sequence length="784" mass="83878">MKLITLYASLWAMLLGQLAHGEVLLHHSYDDGAWDSRNGNHGALVITKFPKTSVYTADAKFGAGSLKFTADSRVDLESTITLADNSAWAISFWFKSSNGKSAGIIGKSGDSNSLGVNYNDSAKRTLYLRGNGGSAHAITATSTVNPTAADVSVWHHYVVSCNGQSAGGAGAVLVYEDGQLMSGSWTGENTGLKLAQIGQSNLFSAAAGQLDELWVFDNELTSVQVQAMYAINNPAEPPASSDDVYQMPENAKLQVSEQQGVLHNDHSAGGSLIASLHVAAEFGTVELSANGSFTYTPNAGFDGIDEFVYRCEDGASWASSLAKVRVDVSGGNDTPVANADSYEVCKDWLLNVPAAGVLANDVDPEGDDLSVELVSDVSNGQLDFNVDGSFVYTPSSGFEGVDSFSYRAIDGQATSSTVTVNLDVKPKLKVFLLAGQSNMWAKQAVPGDLAADSPFYGEQDDVLFYTGGSNWSVYDASNSSVVGNRYGPDVTFGHAMSSYFGEQIGLIKSSEGGTNLYVEWRASDPVGENFAAFKSHVLAAQASRDIEIIGMLWMQGETDTKTAETSGDYAENLASLIRTCRAEFNAGGMLFVAGRVNPPVASWPYVDVVRSAQENIAEPNYTWIGLDQLPKVSDNVHYTAEGIQTMGYLFADAIASLFGDGPVDVDGDGMAESWEHLHFNTNILAEDNPGGGIFNNVQKYVLGFDPLSKQSDFYYTSFEKSDASAGVTISWPAVPDCTFNVLWSADLNTPFIDISGDLHAPRSSYTDEVHHRASMGFYKVKVTP</sequence>
<evidence type="ECO:0000256" key="2">
    <source>
        <dbReference type="SAM" id="SignalP"/>
    </source>
</evidence>
<evidence type="ECO:0000256" key="1">
    <source>
        <dbReference type="ARBA" id="ARBA00022801"/>
    </source>
</evidence>
<name>A0A8J7MDC5_9BACT</name>
<organism evidence="4 5">
    <name type="scientific">Persicirhabdus sediminis</name>
    <dbReference type="NCBI Taxonomy" id="454144"/>
    <lineage>
        <taxon>Bacteria</taxon>
        <taxon>Pseudomonadati</taxon>
        <taxon>Verrucomicrobiota</taxon>
        <taxon>Verrucomicrobiia</taxon>
        <taxon>Verrucomicrobiales</taxon>
        <taxon>Verrucomicrobiaceae</taxon>
        <taxon>Persicirhabdus</taxon>
    </lineage>
</organism>
<dbReference type="InterPro" id="IPR013320">
    <property type="entry name" value="ConA-like_dom_sf"/>
</dbReference>
<dbReference type="Gene3D" id="2.60.40.2810">
    <property type="match status" value="1"/>
</dbReference>
<feature type="chain" id="PRO_5035177830" evidence="2">
    <location>
        <begin position="22"/>
        <end position="784"/>
    </location>
</feature>
<keyword evidence="5" id="KW-1185">Reference proteome</keyword>
<evidence type="ECO:0000313" key="5">
    <source>
        <dbReference type="Proteomes" id="UP000624703"/>
    </source>
</evidence>
<gene>
    <name evidence="4" type="ORF">JIN82_11075</name>
</gene>
<dbReference type="Pfam" id="PF17963">
    <property type="entry name" value="Big_9"/>
    <property type="match status" value="2"/>
</dbReference>
<reference evidence="4" key="1">
    <citation type="submission" date="2021-01" db="EMBL/GenBank/DDBJ databases">
        <title>Modified the classification status of verrucomicrobia.</title>
        <authorList>
            <person name="Feng X."/>
        </authorList>
    </citation>
    <scope>NUCLEOTIDE SEQUENCE</scope>
    <source>
        <strain evidence="4">_KCTC 22039</strain>
    </source>
</reference>
<dbReference type="InterPro" id="IPR052940">
    <property type="entry name" value="Carb_Esterase_6"/>
</dbReference>
<dbReference type="SUPFAM" id="SSF52266">
    <property type="entry name" value="SGNH hydrolase"/>
    <property type="match status" value="1"/>
</dbReference>
<dbReference type="SUPFAM" id="SSF49899">
    <property type="entry name" value="Concanavalin A-like lectins/glucanases"/>
    <property type="match status" value="1"/>
</dbReference>
<dbReference type="Gene3D" id="2.60.120.200">
    <property type="match status" value="1"/>
</dbReference>
<dbReference type="Gene3D" id="2.60.40.3440">
    <property type="match status" value="1"/>
</dbReference>
<comment type="caution">
    <text evidence="4">The sequence shown here is derived from an EMBL/GenBank/DDBJ whole genome shotgun (WGS) entry which is preliminary data.</text>
</comment>
<evidence type="ECO:0000259" key="3">
    <source>
        <dbReference type="Pfam" id="PF03629"/>
    </source>
</evidence>
<dbReference type="Proteomes" id="UP000624703">
    <property type="component" value="Unassembled WGS sequence"/>
</dbReference>
<dbReference type="PANTHER" id="PTHR31988">
    <property type="entry name" value="ESTERASE, PUTATIVE (DUF303)-RELATED"/>
    <property type="match status" value="1"/>
</dbReference>
<accession>A0A8J7MDC5</accession>
<dbReference type="Gene3D" id="3.40.50.1110">
    <property type="entry name" value="SGNH hydrolase"/>
    <property type="match status" value="1"/>
</dbReference>
<dbReference type="GO" id="GO:0016788">
    <property type="term" value="F:hydrolase activity, acting on ester bonds"/>
    <property type="evidence" value="ECO:0007669"/>
    <property type="project" value="UniProtKB-ARBA"/>
</dbReference>
<feature type="signal peptide" evidence="2">
    <location>
        <begin position="1"/>
        <end position="21"/>
    </location>
</feature>
<keyword evidence="1" id="KW-0378">Hydrolase</keyword>
<dbReference type="Pfam" id="PF03629">
    <property type="entry name" value="SASA"/>
    <property type="match status" value="1"/>
</dbReference>
<keyword evidence="2" id="KW-0732">Signal</keyword>
<dbReference type="InterPro" id="IPR005181">
    <property type="entry name" value="SASA"/>
</dbReference>
<dbReference type="InterPro" id="IPR036514">
    <property type="entry name" value="SGNH_hydro_sf"/>
</dbReference>
<dbReference type="RefSeq" id="WP_200311713.1">
    <property type="nucleotide sequence ID" value="NZ_JAENIM010000041.1"/>
</dbReference>
<dbReference type="Pfam" id="PF13385">
    <property type="entry name" value="Laminin_G_3"/>
    <property type="match status" value="1"/>
</dbReference>
<protein>
    <submittedName>
        <fullName evidence="4">Tandem-95 repeat protein</fullName>
    </submittedName>
</protein>
<dbReference type="AlphaFoldDB" id="A0A8J7MDC5"/>
<feature type="domain" description="Sialate O-acetylesterase" evidence="3">
    <location>
        <begin position="428"/>
        <end position="655"/>
    </location>
</feature>
<dbReference type="EMBL" id="JAENIM010000041">
    <property type="protein sequence ID" value="MBK1791694.1"/>
    <property type="molecule type" value="Genomic_DNA"/>
</dbReference>
<proteinExistence type="predicted"/>
<dbReference type="NCBIfam" id="NF012211">
    <property type="entry name" value="tand_rpt_95"/>
    <property type="match status" value="2"/>
</dbReference>
<evidence type="ECO:0000313" key="4">
    <source>
        <dbReference type="EMBL" id="MBK1791694.1"/>
    </source>
</evidence>
<dbReference type="PANTHER" id="PTHR31988:SF19">
    <property type="entry name" value="9-O-ACETYL-N-ACETYLNEURAMINIC ACID DEACETYLASE-RELATED"/>
    <property type="match status" value="1"/>
</dbReference>